<evidence type="ECO:0000256" key="5">
    <source>
        <dbReference type="ARBA" id="ARBA00022989"/>
    </source>
</evidence>
<name>A0A381USQ3_9ZZZZ</name>
<keyword evidence="3" id="KW-1003">Cell membrane</keyword>
<gene>
    <name evidence="8" type="ORF">METZ01_LOCUS84023</name>
</gene>
<dbReference type="EMBL" id="UINC01007056">
    <property type="protein sequence ID" value="SVA31169.1"/>
    <property type="molecule type" value="Genomic_DNA"/>
</dbReference>
<keyword evidence="2" id="KW-0813">Transport</keyword>
<evidence type="ECO:0000256" key="6">
    <source>
        <dbReference type="ARBA" id="ARBA00023136"/>
    </source>
</evidence>
<dbReference type="SUPFAM" id="SSF161098">
    <property type="entry name" value="MetI-like"/>
    <property type="match status" value="1"/>
</dbReference>
<dbReference type="InterPro" id="IPR035906">
    <property type="entry name" value="MetI-like_sf"/>
</dbReference>
<reference evidence="8" key="1">
    <citation type="submission" date="2018-05" db="EMBL/GenBank/DDBJ databases">
        <authorList>
            <person name="Lanie J.A."/>
            <person name="Ng W.-L."/>
            <person name="Kazmierczak K.M."/>
            <person name="Andrzejewski T.M."/>
            <person name="Davidsen T.M."/>
            <person name="Wayne K.J."/>
            <person name="Tettelin H."/>
            <person name="Glass J.I."/>
            <person name="Rusch D."/>
            <person name="Podicherti R."/>
            <person name="Tsui H.-C.T."/>
            <person name="Winkler M.E."/>
        </authorList>
    </citation>
    <scope>NUCLEOTIDE SEQUENCE</scope>
</reference>
<evidence type="ECO:0000256" key="4">
    <source>
        <dbReference type="ARBA" id="ARBA00022692"/>
    </source>
</evidence>
<feature type="transmembrane region" description="Helical" evidence="7">
    <location>
        <begin position="82"/>
        <end position="103"/>
    </location>
</feature>
<comment type="subcellular location">
    <subcellularLocation>
        <location evidence="1">Cell membrane</location>
        <topology evidence="1">Multi-pass membrane protein</topology>
    </subcellularLocation>
</comment>
<keyword evidence="4 7" id="KW-0812">Transmembrane</keyword>
<protein>
    <recommendedName>
        <fullName evidence="9">ABC transmembrane type-1 domain-containing protein</fullName>
    </recommendedName>
</protein>
<keyword evidence="5 7" id="KW-1133">Transmembrane helix</keyword>
<dbReference type="GO" id="GO:0005886">
    <property type="term" value="C:plasma membrane"/>
    <property type="evidence" value="ECO:0007669"/>
    <property type="project" value="UniProtKB-SubCell"/>
</dbReference>
<dbReference type="PANTHER" id="PTHR30151:SF20">
    <property type="entry name" value="ABC TRANSPORTER PERMEASE PROTEIN HI_0355-RELATED"/>
    <property type="match status" value="1"/>
</dbReference>
<evidence type="ECO:0000256" key="3">
    <source>
        <dbReference type="ARBA" id="ARBA00022475"/>
    </source>
</evidence>
<evidence type="ECO:0000313" key="8">
    <source>
        <dbReference type="EMBL" id="SVA31169.1"/>
    </source>
</evidence>
<dbReference type="AlphaFoldDB" id="A0A381USQ3"/>
<evidence type="ECO:0000256" key="7">
    <source>
        <dbReference type="SAM" id="Phobius"/>
    </source>
</evidence>
<evidence type="ECO:0000256" key="2">
    <source>
        <dbReference type="ARBA" id="ARBA00022448"/>
    </source>
</evidence>
<dbReference type="PANTHER" id="PTHR30151">
    <property type="entry name" value="ALKANE SULFONATE ABC TRANSPORTER-RELATED, MEMBRANE SUBUNIT"/>
    <property type="match status" value="1"/>
</dbReference>
<sequence length="139" mass="15468">MTIPFYLKQGGGSTIARIDAGRLIWYVIPPGIIISVFLIWEIMVRVFDVPVWLLPAPSDIIVEGKENYSLLWDHTYVTLKEVVFGFLVALAVSLVLAFCMVFSRAIERTVYPFVVGSQTVPIIAIAPLLLIWVGYGIAP</sequence>
<evidence type="ECO:0008006" key="9">
    <source>
        <dbReference type="Google" id="ProtNLM"/>
    </source>
</evidence>
<feature type="non-terminal residue" evidence="8">
    <location>
        <position position="139"/>
    </location>
</feature>
<accession>A0A381USQ3</accession>
<proteinExistence type="predicted"/>
<organism evidence="8">
    <name type="scientific">marine metagenome</name>
    <dbReference type="NCBI Taxonomy" id="408172"/>
    <lineage>
        <taxon>unclassified sequences</taxon>
        <taxon>metagenomes</taxon>
        <taxon>ecological metagenomes</taxon>
    </lineage>
</organism>
<evidence type="ECO:0000256" key="1">
    <source>
        <dbReference type="ARBA" id="ARBA00004651"/>
    </source>
</evidence>
<feature type="transmembrane region" description="Helical" evidence="7">
    <location>
        <begin position="23"/>
        <end position="43"/>
    </location>
</feature>
<feature type="transmembrane region" description="Helical" evidence="7">
    <location>
        <begin position="110"/>
        <end position="135"/>
    </location>
</feature>
<keyword evidence="6 7" id="KW-0472">Membrane</keyword>